<sequence>MEINYKDLQTLFLNETQLAIDYIKLIISTTSGFNIFQEFFDFHKKNSHVSTCQNSWSENQLVIHCENCCLDSNSILCLPCFLNGNHQGHDYSICLSFTGNCDCGDLSLCKRSGFCSKHAGLDHNSHPENYLDEKLRTLLTDIVFKAIFESIQKILPYDISTLSQILQFLRIFIQFGDGFRRLISISLTEKIDFEKFINRIFDVSYEFNVELESFFALLTNDELFKSNFAKYNYKLMATKIIPIELSVSKGNNIELCKSISPWKHFWYHSYSEGVMRDISKSENFNWNDFIIQILTYTKEILTFKGLNFYFKDVPNFLIHIGLLSNFAQNEPDDKKQELFDRIVTEILANVTNVTTTFNVDIQDQYSFSYLFIFHSLFYHILKAFKSSENLKIDKLFELFDQSFDISSIFYIFKNAVENGITNDNDRLVHNFIKSSNVNGTVLNDNDYKSFPKGASFFISNPLFYSLAYLLRNDETCRIKIAELLSLEKYQSLRIQIGIATLKNLLAMVCLTQSLVPKTENLPIVSFLSELSDNPSRASDGISLLIPLLQLIIGIQCKENNCANEFSFKEFFAFEMAREIGIFDDSKDDFNVGNKKQMIFSFLYLSLLFVTERILFNFDGYKFDKEQIIFGLKQGVSDLNELNNLFDSRVNEKESKFYILNKIIHEVATVRQNTKKGNMNENIDQEVSFDLKDEIEVNFVSAINSFNCEKVLMNNEISKHPDKLLKLLPFEPEETYFFNNNSNVNVRLKEFFVTPTILAIIYRTLRKSSETHSNELNDHLAMNILILLSKFVQDSNFRSSDNIKSTIKPNKIIKYKLSIVDLINQLKRSVFNYGMNQNRNYSITNIMTKESFDLFLKMKICSSTESPKSIVDILLEKGQLGKNVLTQIGVEVEGEKDEDKNKKDQNQVKKDRARKLKENIINHFKSFSSSVSLEADQNDDENTEKELCSICSIDKEDEILSYPLYIYRTKFPFIVDKPPFVQMTQLAAMKEADVFQDEDILEKIDENEVDENDEKDQVPTVDAMLAQVLNMSPGLDITDGMNEEQSQLLRNTNDCIHQLVLVEHENLVQQAAERKNRRKEEKMLKFQKQKEELIRKQKSLNNPNSMVYKQCTAGNIFVIQFGICQHLVHPNCVKKDDFTCPIDRSFKNGFLPNIDDLTDDVIYADGNNKNFENLSEKLKESLNVFISMYSLFFKASEDKIVDVFVELVKSLSGLIVTFEVRLRSLPDCLDKRKTKVLARNLFLTTWYAYRMKGKPTMKTGFTDDISEDVDSKLTVFQRFIKKLIEADEIEEDVSTKNEILKNLVSSFVESSFNQCRNYKEEKEKCLFLRRVCLADHFLLKKKDTENIEIKSQDIIDWDEILSSENLSQKFNAPFKYLNDGSEFEFKPFIFAKLPKEFLRFSQEPYNFPVELVGQITIFNLLDYNSMIERYDDLDEGDGNDAGVDYMNGLRILNADDMISDLHTLFSKKKYPSVFLFIGKDASKICVIDGRRICSMRPFYLDMYGCTDIGYKRSQPLFLNDERYEKVIDQVLSGDFSSNLNQF</sequence>
<comment type="pathway">
    <text evidence="9">Protein modification; protein ubiquitination.</text>
</comment>
<feature type="zinc finger region" description="UBR-type" evidence="8">
    <location>
        <begin position="50"/>
        <end position="120"/>
    </location>
</feature>
<reference evidence="12 13" key="1">
    <citation type="submission" date="2024-04" db="EMBL/GenBank/DDBJ databases">
        <title>Tritrichomonas musculus Genome.</title>
        <authorList>
            <person name="Alves-Ferreira E."/>
            <person name="Grigg M."/>
            <person name="Lorenzi H."/>
            <person name="Galac M."/>
        </authorList>
    </citation>
    <scope>NUCLEOTIDE SEQUENCE [LARGE SCALE GENOMIC DNA]</scope>
    <source>
        <strain evidence="12 13">EAF2021</strain>
    </source>
</reference>
<name>A0ABR2HGA4_9EUKA</name>
<dbReference type="Pfam" id="PF18995">
    <property type="entry name" value="PRT6_C"/>
    <property type="match status" value="1"/>
</dbReference>
<dbReference type="PANTHER" id="PTHR21497:SF24">
    <property type="entry name" value="E3 UBIQUITIN-PROTEIN LIGASE UBR1"/>
    <property type="match status" value="1"/>
</dbReference>
<dbReference type="SMART" id="SM00396">
    <property type="entry name" value="ZnF_UBR1"/>
    <property type="match status" value="1"/>
</dbReference>
<evidence type="ECO:0000313" key="12">
    <source>
        <dbReference type="EMBL" id="KAK8846428.1"/>
    </source>
</evidence>
<keyword evidence="3 9" id="KW-0479">Metal-binding</keyword>
<proteinExistence type="inferred from homology"/>
<evidence type="ECO:0000256" key="10">
    <source>
        <dbReference type="SAM" id="Coils"/>
    </source>
</evidence>
<dbReference type="InterPro" id="IPR044046">
    <property type="entry name" value="E3_ligase_UBR-like_C"/>
</dbReference>
<feature type="coiled-coil region" evidence="10">
    <location>
        <begin position="1060"/>
        <end position="1095"/>
    </location>
</feature>
<dbReference type="CDD" id="cd19670">
    <property type="entry name" value="UBR-box_UBR1_2_3"/>
    <property type="match status" value="1"/>
</dbReference>
<dbReference type="EMBL" id="JAPFFF010000029">
    <property type="protein sequence ID" value="KAK8846428.1"/>
    <property type="molecule type" value="Genomic_DNA"/>
</dbReference>
<protein>
    <recommendedName>
        <fullName evidence="9">E3 ubiquitin-protein ligase</fullName>
        <ecNumber evidence="9">2.3.2.27</ecNumber>
    </recommendedName>
</protein>
<evidence type="ECO:0000256" key="8">
    <source>
        <dbReference type="PROSITE-ProRule" id="PRU00508"/>
    </source>
</evidence>
<evidence type="ECO:0000256" key="2">
    <source>
        <dbReference type="ARBA" id="ARBA00022679"/>
    </source>
</evidence>
<organism evidence="12 13">
    <name type="scientific">Tritrichomonas musculus</name>
    <dbReference type="NCBI Taxonomy" id="1915356"/>
    <lineage>
        <taxon>Eukaryota</taxon>
        <taxon>Metamonada</taxon>
        <taxon>Parabasalia</taxon>
        <taxon>Tritrichomonadida</taxon>
        <taxon>Tritrichomonadidae</taxon>
        <taxon>Tritrichomonas</taxon>
    </lineage>
</organism>
<accession>A0ABR2HGA4</accession>
<evidence type="ECO:0000256" key="4">
    <source>
        <dbReference type="ARBA" id="ARBA00022771"/>
    </source>
</evidence>
<evidence type="ECO:0000256" key="7">
    <source>
        <dbReference type="ARBA" id="ARBA00046341"/>
    </source>
</evidence>
<dbReference type="EC" id="2.3.2.27" evidence="9"/>
<dbReference type="PANTHER" id="PTHR21497">
    <property type="entry name" value="UBIQUITIN LIGASE E3 ALPHA-RELATED"/>
    <property type="match status" value="1"/>
</dbReference>
<comment type="similarity">
    <text evidence="7 9">Belongs to the E3 ubiquitin-protein ligase UBR1-like family.</text>
</comment>
<comment type="function">
    <text evidence="9">Ubiquitin ligase protein which is a component of the N-end rule pathway. Recognizes and binds to proteins bearing specific N-terminal residues that are destabilizing according to the N-end rule, leading to their ubiquitination and subsequent degradation.</text>
</comment>
<keyword evidence="6 9" id="KW-0862">Zinc</keyword>
<evidence type="ECO:0000256" key="6">
    <source>
        <dbReference type="ARBA" id="ARBA00022833"/>
    </source>
</evidence>
<keyword evidence="2 9" id="KW-0808">Transferase</keyword>
<evidence type="ECO:0000256" key="9">
    <source>
        <dbReference type="RuleBase" id="RU366018"/>
    </source>
</evidence>
<evidence type="ECO:0000256" key="3">
    <source>
        <dbReference type="ARBA" id="ARBA00022723"/>
    </source>
</evidence>
<dbReference type="InterPro" id="IPR003126">
    <property type="entry name" value="Znf_UBR"/>
</dbReference>
<evidence type="ECO:0000256" key="1">
    <source>
        <dbReference type="ARBA" id="ARBA00000900"/>
    </source>
</evidence>
<comment type="caution">
    <text evidence="12">The sequence shown here is derived from an EMBL/GenBank/DDBJ whole genome shotgun (WGS) entry which is preliminary data.</text>
</comment>
<keyword evidence="4 9" id="KW-0863">Zinc-finger</keyword>
<keyword evidence="5 9" id="KW-0833">Ubl conjugation pathway</keyword>
<feature type="domain" description="UBR-type" evidence="11">
    <location>
        <begin position="50"/>
        <end position="120"/>
    </location>
</feature>
<evidence type="ECO:0000313" key="13">
    <source>
        <dbReference type="Proteomes" id="UP001470230"/>
    </source>
</evidence>
<dbReference type="PROSITE" id="PS51157">
    <property type="entry name" value="ZF_UBR"/>
    <property type="match status" value="1"/>
</dbReference>
<dbReference type="Proteomes" id="UP001470230">
    <property type="component" value="Unassembled WGS sequence"/>
</dbReference>
<evidence type="ECO:0000256" key="5">
    <source>
        <dbReference type="ARBA" id="ARBA00022786"/>
    </source>
</evidence>
<keyword evidence="10" id="KW-0175">Coiled coil</keyword>
<dbReference type="InterPro" id="IPR039164">
    <property type="entry name" value="UBR1-like"/>
</dbReference>
<dbReference type="Pfam" id="PF02207">
    <property type="entry name" value="zf-UBR"/>
    <property type="match status" value="1"/>
</dbReference>
<dbReference type="Gene3D" id="2.10.110.30">
    <property type="match status" value="1"/>
</dbReference>
<keyword evidence="13" id="KW-1185">Reference proteome</keyword>
<comment type="catalytic activity">
    <reaction evidence="1 9">
        <text>S-ubiquitinyl-[E2 ubiquitin-conjugating enzyme]-L-cysteine + [acceptor protein]-L-lysine = [E2 ubiquitin-conjugating enzyme]-L-cysteine + N(6)-ubiquitinyl-[acceptor protein]-L-lysine.</text>
        <dbReference type="EC" id="2.3.2.27"/>
    </reaction>
</comment>
<gene>
    <name evidence="12" type="ORF">M9Y10_020448</name>
</gene>
<evidence type="ECO:0000259" key="11">
    <source>
        <dbReference type="PROSITE" id="PS51157"/>
    </source>
</evidence>